<gene>
    <name evidence="2" type="ORF">C1645_757619</name>
</gene>
<protein>
    <submittedName>
        <fullName evidence="2">Uncharacterized protein</fullName>
    </submittedName>
</protein>
<organism evidence="2 3">
    <name type="scientific">Glomus cerebriforme</name>
    <dbReference type="NCBI Taxonomy" id="658196"/>
    <lineage>
        <taxon>Eukaryota</taxon>
        <taxon>Fungi</taxon>
        <taxon>Fungi incertae sedis</taxon>
        <taxon>Mucoromycota</taxon>
        <taxon>Glomeromycotina</taxon>
        <taxon>Glomeromycetes</taxon>
        <taxon>Glomerales</taxon>
        <taxon>Glomeraceae</taxon>
        <taxon>Glomus</taxon>
    </lineage>
</organism>
<dbReference type="EMBL" id="QKYT01000061">
    <property type="protein sequence ID" value="RIA95459.1"/>
    <property type="molecule type" value="Genomic_DNA"/>
</dbReference>
<dbReference type="AlphaFoldDB" id="A0A397TDQ0"/>
<evidence type="ECO:0000313" key="3">
    <source>
        <dbReference type="Proteomes" id="UP000265703"/>
    </source>
</evidence>
<feature type="non-terminal residue" evidence="2">
    <location>
        <position position="67"/>
    </location>
</feature>
<keyword evidence="3" id="KW-1185">Reference proteome</keyword>
<reference evidence="2 3" key="1">
    <citation type="submission" date="2018-06" db="EMBL/GenBank/DDBJ databases">
        <title>Comparative genomics reveals the genomic features of Rhizophagus irregularis, R. cerebriforme, R. diaphanum and Gigaspora rosea, and their symbiotic lifestyle signature.</title>
        <authorList>
            <person name="Morin E."/>
            <person name="San Clemente H."/>
            <person name="Chen E.C.H."/>
            <person name="De La Providencia I."/>
            <person name="Hainaut M."/>
            <person name="Kuo A."/>
            <person name="Kohler A."/>
            <person name="Murat C."/>
            <person name="Tang N."/>
            <person name="Roy S."/>
            <person name="Loubradou J."/>
            <person name="Henrissat B."/>
            <person name="Grigoriev I.V."/>
            <person name="Corradi N."/>
            <person name="Roux C."/>
            <person name="Martin F.M."/>
        </authorList>
    </citation>
    <scope>NUCLEOTIDE SEQUENCE [LARGE SCALE GENOMIC DNA]</scope>
    <source>
        <strain evidence="2 3">DAOM 227022</strain>
    </source>
</reference>
<name>A0A397TDQ0_9GLOM</name>
<feature type="signal peptide" evidence="1">
    <location>
        <begin position="1"/>
        <end position="27"/>
    </location>
</feature>
<comment type="caution">
    <text evidence="2">The sequence shown here is derived from an EMBL/GenBank/DDBJ whole genome shotgun (WGS) entry which is preliminary data.</text>
</comment>
<proteinExistence type="predicted"/>
<sequence>MDTFLDKFIFAKQLLFLFQLIPLSVKCYYAPGPQYTHTATLVNDRLYFIGGSQEKDFFYLDLSQSFN</sequence>
<keyword evidence="1" id="KW-0732">Signal</keyword>
<evidence type="ECO:0000313" key="2">
    <source>
        <dbReference type="EMBL" id="RIA95459.1"/>
    </source>
</evidence>
<evidence type="ECO:0000256" key="1">
    <source>
        <dbReference type="SAM" id="SignalP"/>
    </source>
</evidence>
<dbReference type="OrthoDB" id="45365at2759"/>
<accession>A0A397TDQ0</accession>
<feature type="chain" id="PRO_5017242765" evidence="1">
    <location>
        <begin position="28"/>
        <end position="67"/>
    </location>
</feature>
<dbReference type="Proteomes" id="UP000265703">
    <property type="component" value="Unassembled WGS sequence"/>
</dbReference>